<evidence type="ECO:0000313" key="8">
    <source>
        <dbReference type="EMBL" id="TPN87972.1"/>
    </source>
</evidence>
<evidence type="ECO:0000259" key="7">
    <source>
        <dbReference type="Pfam" id="PF02897"/>
    </source>
</evidence>
<protein>
    <recommendedName>
        <fullName evidence="2">prolyl oligopeptidase</fullName>
        <ecNumber evidence="2">3.4.21.26</ecNumber>
    </recommendedName>
</protein>
<keyword evidence="9" id="KW-1185">Reference proteome</keyword>
<sequence>MKKSFLLLFASIIFASCTQPKKDAVSDVYHGQTITDSYRHLERVEDTTVIDWIKQQNKETITTLQKLHHRQHIIDKLEAYDQKRNFKIRRLQVADNGFIFYLKRKANEDVAKLYYKKGINDKEIELFDPKDFQPELNTKNQINYIKPSWDGSKIAISINHDENEYSKIIVQEVSSKKIYPDIIDHCKPTSIAGIQWLFDNSSIIYSYLPNANTKNRNASHDSSSVVYTIGKNPKTTTSFSKENNPEIGMRSEDFPMIYVDHPNTDYILGIVGGATPFTDAYYITKEELDQKKQNWKPLFKKEDRIKSYHIDNDSIIYMTANNSPNYKICKTSIITPDFENPKVIADEKEEEVIKYFMSTKRGLLFSTGINGVATKLYYINKGVEKEIKLPKPYGDIKLYRKGEDILVVTKGWLSDIEQHLFNFDTETLENFNVFPDKFIDDFADLVVEEVTVTSHDGAEVPLSLVYKKGTQKNGSTPVVMRAYGAYGVSMVPNSYYPFLFCAREGAIYAVAHVRGGGEKGDDWHKGGHKTTKPNSWKDFIACTEYLINNKYTSKGKVAIWSGSAGGVVIGRAMTERPDLYNAVIIDRGILNTIRIESGVNGANTAKEFGSIKDSIGFKGLLAMDSYHHVKDNTEYPATLLTTGANDTRVPQWHSMKFAARLQEANTSNNPILLKTEFDAGHGLQFTKTSQFESIAEALSFAFWQTGHPEYQPNEK</sequence>
<evidence type="ECO:0000256" key="4">
    <source>
        <dbReference type="ARBA" id="ARBA00022801"/>
    </source>
</evidence>
<gene>
    <name evidence="8" type="ORF">FHK87_10390</name>
</gene>
<dbReference type="InterPro" id="IPR023302">
    <property type="entry name" value="Pept_S9A_N"/>
</dbReference>
<reference evidence="8 9" key="1">
    <citation type="submission" date="2019-06" db="EMBL/GenBank/DDBJ databases">
        <authorList>
            <person name="Meng X."/>
        </authorList>
    </citation>
    <scope>NUCLEOTIDE SEQUENCE [LARGE SCALE GENOMIC DNA]</scope>
    <source>
        <strain evidence="8 9">M625</strain>
    </source>
</reference>
<dbReference type="PANTHER" id="PTHR42881:SF2">
    <property type="entry name" value="PROLYL ENDOPEPTIDASE"/>
    <property type="match status" value="1"/>
</dbReference>
<dbReference type="SUPFAM" id="SSF53474">
    <property type="entry name" value="alpha/beta-Hydrolases"/>
    <property type="match status" value="1"/>
</dbReference>
<dbReference type="Gene3D" id="3.40.50.1820">
    <property type="entry name" value="alpha/beta hydrolase"/>
    <property type="match status" value="1"/>
</dbReference>
<dbReference type="InterPro" id="IPR001375">
    <property type="entry name" value="Peptidase_S9_cat"/>
</dbReference>
<feature type="domain" description="Peptidase S9 prolyl oligopeptidase catalytic" evidence="6">
    <location>
        <begin position="500"/>
        <end position="705"/>
    </location>
</feature>
<dbReference type="EMBL" id="VFWZ01000002">
    <property type="protein sequence ID" value="TPN87972.1"/>
    <property type="molecule type" value="Genomic_DNA"/>
</dbReference>
<dbReference type="OrthoDB" id="9801421at2"/>
<organism evidence="8 9">
    <name type="scientific">Aquimarina algicola</name>
    <dbReference type="NCBI Taxonomy" id="2589995"/>
    <lineage>
        <taxon>Bacteria</taxon>
        <taxon>Pseudomonadati</taxon>
        <taxon>Bacteroidota</taxon>
        <taxon>Flavobacteriia</taxon>
        <taxon>Flavobacteriales</taxon>
        <taxon>Flavobacteriaceae</taxon>
        <taxon>Aquimarina</taxon>
    </lineage>
</organism>
<dbReference type="Pfam" id="PF02897">
    <property type="entry name" value="Peptidase_S9_N"/>
    <property type="match status" value="1"/>
</dbReference>
<feature type="domain" description="Peptidase S9A N-terminal" evidence="7">
    <location>
        <begin position="20"/>
        <end position="390"/>
    </location>
</feature>
<comment type="catalytic activity">
    <reaction evidence="1">
        <text>Hydrolysis of Pro-|-Xaa &gt;&gt; Ala-|-Xaa in oligopeptides.</text>
        <dbReference type="EC" id="3.4.21.26"/>
    </reaction>
</comment>
<dbReference type="GO" id="GO:0005829">
    <property type="term" value="C:cytosol"/>
    <property type="evidence" value="ECO:0007669"/>
    <property type="project" value="TreeGrafter"/>
</dbReference>
<proteinExistence type="predicted"/>
<dbReference type="PRINTS" id="PR00862">
    <property type="entry name" value="PROLIGOPTASE"/>
</dbReference>
<name>A0A504JGZ9_9FLAO</name>
<dbReference type="GO" id="GO:0004252">
    <property type="term" value="F:serine-type endopeptidase activity"/>
    <property type="evidence" value="ECO:0007669"/>
    <property type="project" value="UniProtKB-EC"/>
</dbReference>
<dbReference type="PANTHER" id="PTHR42881">
    <property type="entry name" value="PROLYL ENDOPEPTIDASE"/>
    <property type="match status" value="1"/>
</dbReference>
<evidence type="ECO:0000259" key="6">
    <source>
        <dbReference type="Pfam" id="PF00326"/>
    </source>
</evidence>
<evidence type="ECO:0000256" key="2">
    <source>
        <dbReference type="ARBA" id="ARBA00011897"/>
    </source>
</evidence>
<keyword evidence="5" id="KW-0720">Serine protease</keyword>
<comment type="caution">
    <text evidence="8">The sequence shown here is derived from an EMBL/GenBank/DDBJ whole genome shotgun (WGS) entry which is preliminary data.</text>
</comment>
<dbReference type="GO" id="GO:0070012">
    <property type="term" value="F:oligopeptidase activity"/>
    <property type="evidence" value="ECO:0007669"/>
    <property type="project" value="TreeGrafter"/>
</dbReference>
<evidence type="ECO:0000256" key="5">
    <source>
        <dbReference type="ARBA" id="ARBA00022825"/>
    </source>
</evidence>
<dbReference type="AlphaFoldDB" id="A0A504JGZ9"/>
<evidence type="ECO:0000256" key="3">
    <source>
        <dbReference type="ARBA" id="ARBA00022670"/>
    </source>
</evidence>
<dbReference type="Gene3D" id="2.130.10.120">
    <property type="entry name" value="Prolyl oligopeptidase, N-terminal domain"/>
    <property type="match status" value="1"/>
</dbReference>
<accession>A0A504JGZ9</accession>
<evidence type="ECO:0000256" key="1">
    <source>
        <dbReference type="ARBA" id="ARBA00001070"/>
    </source>
</evidence>
<dbReference type="SUPFAM" id="SSF50993">
    <property type="entry name" value="Peptidase/esterase 'gauge' domain"/>
    <property type="match status" value="1"/>
</dbReference>
<dbReference type="InterPro" id="IPR002470">
    <property type="entry name" value="Peptidase_S9A"/>
</dbReference>
<dbReference type="InterPro" id="IPR051167">
    <property type="entry name" value="Prolyl_oligopep/macrocyclase"/>
</dbReference>
<dbReference type="EC" id="3.4.21.26" evidence="2"/>
<evidence type="ECO:0000313" key="9">
    <source>
        <dbReference type="Proteomes" id="UP000315540"/>
    </source>
</evidence>
<keyword evidence="4" id="KW-0378">Hydrolase</keyword>
<dbReference type="Pfam" id="PF00326">
    <property type="entry name" value="Peptidase_S9"/>
    <property type="match status" value="1"/>
</dbReference>
<keyword evidence="3" id="KW-0645">Protease</keyword>
<dbReference type="RefSeq" id="WP_140592611.1">
    <property type="nucleotide sequence ID" value="NZ_VFWZ01000002.1"/>
</dbReference>
<dbReference type="InterPro" id="IPR029058">
    <property type="entry name" value="AB_hydrolase_fold"/>
</dbReference>
<dbReference type="Proteomes" id="UP000315540">
    <property type="component" value="Unassembled WGS sequence"/>
</dbReference>
<dbReference type="GO" id="GO:0006508">
    <property type="term" value="P:proteolysis"/>
    <property type="evidence" value="ECO:0007669"/>
    <property type="project" value="UniProtKB-KW"/>
</dbReference>
<dbReference type="PROSITE" id="PS51257">
    <property type="entry name" value="PROKAR_LIPOPROTEIN"/>
    <property type="match status" value="1"/>
</dbReference>